<evidence type="ECO:0000256" key="1">
    <source>
        <dbReference type="SAM" id="MobiDB-lite"/>
    </source>
</evidence>
<dbReference type="EMBL" id="KV417312">
    <property type="protein sequence ID" value="KZO92245.1"/>
    <property type="molecule type" value="Genomic_DNA"/>
</dbReference>
<dbReference type="Proteomes" id="UP000076738">
    <property type="component" value="Unassembled WGS sequence"/>
</dbReference>
<dbReference type="STRING" id="1330018.A0A167I334"/>
<feature type="compositionally biased region" description="Low complexity" evidence="1">
    <location>
        <begin position="324"/>
        <end position="358"/>
    </location>
</feature>
<proteinExistence type="predicted"/>
<name>A0A167I334_CALVF</name>
<accession>A0A167I334</accession>
<feature type="compositionally biased region" description="Polar residues" evidence="1">
    <location>
        <begin position="279"/>
        <end position="290"/>
    </location>
</feature>
<dbReference type="AlphaFoldDB" id="A0A167I334"/>
<organism evidence="2 3">
    <name type="scientific">Calocera viscosa (strain TUFC12733)</name>
    <dbReference type="NCBI Taxonomy" id="1330018"/>
    <lineage>
        <taxon>Eukaryota</taxon>
        <taxon>Fungi</taxon>
        <taxon>Dikarya</taxon>
        <taxon>Basidiomycota</taxon>
        <taxon>Agaricomycotina</taxon>
        <taxon>Dacrymycetes</taxon>
        <taxon>Dacrymycetales</taxon>
        <taxon>Dacrymycetaceae</taxon>
        <taxon>Calocera</taxon>
    </lineage>
</organism>
<sequence>MKTKDAPIPKAPDEPHYLIVHNPYPRPHGMGSKRWDNASRVAVCQWLCCFIPPECIMCLYTRERPNNIVLVELSHTVDLSKVLGAHYWWTFDKKIPPTSTERTSIFLCKHDTGDEAVRKPGWESGAIDYRFLNNLKPSPHLRHVIWQPPQYVRLVDVFGIGEASYAKENPPPPDGAPPPPPLVVPQYVPHAGPQGNQFQDPRYKDLPPADAFSGPGDGRGRSHTPSYPAGTPRGNGSVHGRGDRSMPGTPGNATSAYMQGNATPAYMAQGSATPAYMGMSNQSMPSTPVNMTPAYASQHRSTPKPSDRGHVPAAFPDYTPPTLSPSAAATPSASRPASASNRTASTSSSNYPSTSAHTAAYGSGSTLTMPPPPPPSTLNRNTADIRSRNAGPASRDPRLRAQTGTSSAAAAPTINTTTLAANAPLTPPTSAVQIEPAVPPYASPITDGHRSPTPFVRPPTICATVAERLSTGGGLFGRPSSVVPTPPPLAISSGQAERASPFPLGHGAAVERGSTISSSSFPSPPPEEVKIEELEDLEVKIEELEDLEVKIEELEDLEADLERDVKPIILPNGEAIDARSLTDAQREMLMERANGSDGTCADLENGQCPPVEWHGIVHEDRAGGRDDGWTSRIQFRLDSV</sequence>
<dbReference type="OrthoDB" id="7482953at2759"/>
<protein>
    <submittedName>
        <fullName evidence="2">Uncharacterized protein</fullName>
    </submittedName>
</protein>
<feature type="region of interest" description="Disordered" evidence="1">
    <location>
        <begin position="278"/>
        <end position="412"/>
    </location>
</feature>
<keyword evidence="3" id="KW-1185">Reference proteome</keyword>
<feature type="region of interest" description="Disordered" evidence="1">
    <location>
        <begin position="165"/>
        <end position="257"/>
    </location>
</feature>
<feature type="region of interest" description="Disordered" evidence="1">
    <location>
        <begin position="492"/>
        <end position="528"/>
    </location>
</feature>
<evidence type="ECO:0000313" key="2">
    <source>
        <dbReference type="EMBL" id="KZO92245.1"/>
    </source>
</evidence>
<evidence type="ECO:0000313" key="3">
    <source>
        <dbReference type="Proteomes" id="UP000076738"/>
    </source>
</evidence>
<feature type="compositionally biased region" description="Pro residues" evidence="1">
    <location>
        <begin position="169"/>
        <end position="183"/>
    </location>
</feature>
<reference evidence="2 3" key="1">
    <citation type="journal article" date="2016" name="Mol. Biol. Evol.">
        <title>Comparative Genomics of Early-Diverging Mushroom-Forming Fungi Provides Insights into the Origins of Lignocellulose Decay Capabilities.</title>
        <authorList>
            <person name="Nagy L.G."/>
            <person name="Riley R."/>
            <person name="Tritt A."/>
            <person name="Adam C."/>
            <person name="Daum C."/>
            <person name="Floudas D."/>
            <person name="Sun H."/>
            <person name="Yadav J.S."/>
            <person name="Pangilinan J."/>
            <person name="Larsson K.H."/>
            <person name="Matsuura K."/>
            <person name="Barry K."/>
            <person name="Labutti K."/>
            <person name="Kuo R."/>
            <person name="Ohm R.A."/>
            <person name="Bhattacharya S.S."/>
            <person name="Shirouzu T."/>
            <person name="Yoshinaga Y."/>
            <person name="Martin F.M."/>
            <person name="Grigoriev I.V."/>
            <person name="Hibbett D.S."/>
        </authorList>
    </citation>
    <scope>NUCLEOTIDE SEQUENCE [LARGE SCALE GENOMIC DNA]</scope>
    <source>
        <strain evidence="2 3">TUFC12733</strain>
    </source>
</reference>
<gene>
    <name evidence="2" type="ORF">CALVIDRAFT_530235</name>
</gene>